<dbReference type="EMBL" id="JAAKZZ010000040">
    <property type="protein sequence ID" value="NGO68033.1"/>
    <property type="molecule type" value="Genomic_DNA"/>
</dbReference>
<sequence length="65" mass="6846">MSNEFAPDCGAVTPEDECGECEACFEATAAGIDRAVESGSMTEAEAYEAHHAFRTGGQAHRGIPR</sequence>
<dbReference type="AlphaFoldDB" id="A0A6G4WSQ7"/>
<comment type="caution">
    <text evidence="1">The sequence shown here is derived from an EMBL/GenBank/DDBJ whole genome shotgun (WGS) entry which is preliminary data.</text>
</comment>
<evidence type="ECO:0000313" key="2">
    <source>
        <dbReference type="Proteomes" id="UP000477722"/>
    </source>
</evidence>
<keyword evidence="2" id="KW-1185">Reference proteome</keyword>
<reference evidence="1 2" key="1">
    <citation type="submission" date="2020-02" db="EMBL/GenBank/DDBJ databases">
        <title>Whole-genome analyses of novel actinobacteria.</title>
        <authorList>
            <person name="Sahin N."/>
            <person name="Tatar D."/>
        </authorList>
    </citation>
    <scope>NUCLEOTIDE SEQUENCE [LARGE SCALE GENOMIC DNA]</scope>
    <source>
        <strain evidence="1 2">SB3404</strain>
    </source>
</reference>
<organism evidence="1 2">
    <name type="scientific">Streptomyces boncukensis</name>
    <dbReference type="NCBI Taxonomy" id="2711219"/>
    <lineage>
        <taxon>Bacteria</taxon>
        <taxon>Bacillati</taxon>
        <taxon>Actinomycetota</taxon>
        <taxon>Actinomycetes</taxon>
        <taxon>Kitasatosporales</taxon>
        <taxon>Streptomycetaceae</taxon>
        <taxon>Streptomyces</taxon>
    </lineage>
</organism>
<proteinExistence type="predicted"/>
<gene>
    <name evidence="1" type="ORF">G5C65_06615</name>
</gene>
<dbReference type="Proteomes" id="UP000477722">
    <property type="component" value="Unassembled WGS sequence"/>
</dbReference>
<protein>
    <submittedName>
        <fullName evidence="1">Uncharacterized protein</fullName>
    </submittedName>
</protein>
<name>A0A6G4WSQ7_9ACTN</name>
<dbReference type="RefSeq" id="WP_165297685.1">
    <property type="nucleotide sequence ID" value="NZ_JAAKZZ010000040.1"/>
</dbReference>
<accession>A0A6G4WSQ7</accession>
<evidence type="ECO:0000313" key="1">
    <source>
        <dbReference type="EMBL" id="NGO68033.1"/>
    </source>
</evidence>